<evidence type="ECO:0000256" key="6">
    <source>
        <dbReference type="SAM" id="MobiDB-lite"/>
    </source>
</evidence>
<evidence type="ECO:0000256" key="7">
    <source>
        <dbReference type="SAM" id="Phobius"/>
    </source>
</evidence>
<evidence type="ECO:0008006" key="10">
    <source>
        <dbReference type="Google" id="ProtNLM"/>
    </source>
</evidence>
<keyword evidence="9" id="KW-1185">Reference proteome</keyword>
<name>A0A916TEG3_9MICO</name>
<keyword evidence="4 7" id="KW-1133">Transmembrane helix</keyword>
<dbReference type="PANTHER" id="PTHR31632">
    <property type="entry name" value="IRON TRANSPORTER FTH1"/>
    <property type="match status" value="1"/>
</dbReference>
<sequence>MHVLATFVIGLREGLEAALIVGIIAAFLKKNGHRLTTMWIGVGAGIAISIAVGITLKVVESALPQRQQEMMETVIGAVAVVFVTGMIIWMSKHSRGLKREIEAAAQSALGEGTSRAMVIMAFLAVLKEGFESAVFMLATFQASTNTGSAIAGAVLGIGGSVLLGIGIYRGGVSLNLGKFFKGTSAFLILIAAGLVVSALRTAHEAGWLNAGQARTVDLHWLAPVGSIRSAVFTGVLGIPADPRVVEVLGWLLYVIPMALVSFWPVAHRPGAIQSIRLKLGVAAACAIGAVVTFVAVPSATLDVPSAAPVVDAGGATAGTVRLDGATLQRSGGEQTHLTRAGRATVTGVRTNHFTGSPASESGAKAPSSLTLAQVTALNGGRVPVGVDPAVNPGPYRAAWHQSDKLDVWTSHGRLYDASRAVRSSVTLTGGGLNTQRTLTIAPDATMPAGMTAPGASWSVKPSYTDDFSSALNHFAGERDSATFWGRVVPLGLLLAAITLLVVALRARRRVPSTRERVSATTRDTSSRSSAHA</sequence>
<feature type="transmembrane region" description="Helical" evidence="7">
    <location>
        <begin position="483"/>
        <end position="504"/>
    </location>
</feature>
<evidence type="ECO:0000313" key="8">
    <source>
        <dbReference type="EMBL" id="GGB42226.1"/>
    </source>
</evidence>
<comment type="similarity">
    <text evidence="2">Belongs to the oxidase-dependent Fe transporter (OFeT) (TC 9.A.10.1) family.</text>
</comment>
<comment type="subcellular location">
    <subcellularLocation>
        <location evidence="1">Membrane</location>
        <topology evidence="1">Multi-pass membrane protein</topology>
    </subcellularLocation>
</comment>
<accession>A0A916TEG3</accession>
<feature type="transmembrane region" description="Helical" evidence="7">
    <location>
        <begin position="277"/>
        <end position="296"/>
    </location>
</feature>
<dbReference type="NCBIfam" id="NF041756">
    <property type="entry name" value="EfeU"/>
    <property type="match status" value="1"/>
</dbReference>
<dbReference type="PANTHER" id="PTHR31632:SF2">
    <property type="entry name" value="PLASMA MEMBRANE IRON PERMEASE"/>
    <property type="match status" value="1"/>
</dbReference>
<evidence type="ECO:0000256" key="5">
    <source>
        <dbReference type="ARBA" id="ARBA00023136"/>
    </source>
</evidence>
<evidence type="ECO:0000256" key="1">
    <source>
        <dbReference type="ARBA" id="ARBA00004141"/>
    </source>
</evidence>
<dbReference type="GO" id="GO:0015093">
    <property type="term" value="F:ferrous iron transmembrane transporter activity"/>
    <property type="evidence" value="ECO:0007669"/>
    <property type="project" value="TreeGrafter"/>
</dbReference>
<feature type="transmembrane region" description="Helical" evidence="7">
    <location>
        <begin position="179"/>
        <end position="199"/>
    </location>
</feature>
<evidence type="ECO:0000256" key="3">
    <source>
        <dbReference type="ARBA" id="ARBA00022692"/>
    </source>
</evidence>
<keyword evidence="3 7" id="KW-0812">Transmembrane</keyword>
<feature type="transmembrane region" description="Helical" evidence="7">
    <location>
        <begin position="35"/>
        <end position="54"/>
    </location>
</feature>
<feature type="compositionally biased region" description="Low complexity" evidence="6">
    <location>
        <begin position="518"/>
        <end position="532"/>
    </location>
</feature>
<feature type="transmembrane region" description="Helical" evidence="7">
    <location>
        <begin position="247"/>
        <end position="265"/>
    </location>
</feature>
<dbReference type="Proteomes" id="UP000636793">
    <property type="component" value="Unassembled WGS sequence"/>
</dbReference>
<dbReference type="GO" id="GO:0033573">
    <property type="term" value="C:high-affinity iron permease complex"/>
    <property type="evidence" value="ECO:0007669"/>
    <property type="project" value="InterPro"/>
</dbReference>
<evidence type="ECO:0000256" key="2">
    <source>
        <dbReference type="ARBA" id="ARBA00008333"/>
    </source>
</evidence>
<dbReference type="InterPro" id="IPR004923">
    <property type="entry name" value="FTR1/Fip1/EfeU"/>
</dbReference>
<evidence type="ECO:0000313" key="9">
    <source>
        <dbReference type="Proteomes" id="UP000636793"/>
    </source>
</evidence>
<dbReference type="EMBL" id="BMHI01000005">
    <property type="protein sequence ID" value="GGB42226.1"/>
    <property type="molecule type" value="Genomic_DNA"/>
</dbReference>
<comment type="caution">
    <text evidence="8">The sequence shown here is derived from an EMBL/GenBank/DDBJ whole genome shotgun (WGS) entry which is preliminary data.</text>
</comment>
<reference evidence="8" key="1">
    <citation type="journal article" date="2014" name="Int. J. Syst. Evol. Microbiol.">
        <title>Complete genome sequence of Corynebacterium casei LMG S-19264T (=DSM 44701T), isolated from a smear-ripened cheese.</title>
        <authorList>
            <consortium name="US DOE Joint Genome Institute (JGI-PGF)"/>
            <person name="Walter F."/>
            <person name="Albersmeier A."/>
            <person name="Kalinowski J."/>
            <person name="Ruckert C."/>
        </authorList>
    </citation>
    <scope>NUCLEOTIDE SEQUENCE</scope>
    <source>
        <strain evidence="8">CGMCC 1.15085</strain>
    </source>
</reference>
<evidence type="ECO:0000256" key="4">
    <source>
        <dbReference type="ARBA" id="ARBA00022989"/>
    </source>
</evidence>
<proteinExistence type="inferred from homology"/>
<keyword evidence="5 7" id="KW-0472">Membrane</keyword>
<protein>
    <recommendedName>
        <fullName evidence="10">Ferrous iron transporter</fullName>
    </recommendedName>
</protein>
<feature type="transmembrane region" description="Helical" evidence="7">
    <location>
        <begin position="74"/>
        <end position="91"/>
    </location>
</feature>
<dbReference type="Pfam" id="PF03239">
    <property type="entry name" value="FTR1"/>
    <property type="match status" value="1"/>
</dbReference>
<dbReference type="AlphaFoldDB" id="A0A916TEG3"/>
<organism evidence="8 9">
    <name type="scientific">Flexivirga endophytica</name>
    <dbReference type="NCBI Taxonomy" id="1849103"/>
    <lineage>
        <taxon>Bacteria</taxon>
        <taxon>Bacillati</taxon>
        <taxon>Actinomycetota</taxon>
        <taxon>Actinomycetes</taxon>
        <taxon>Micrococcales</taxon>
        <taxon>Dermacoccaceae</taxon>
        <taxon>Flexivirga</taxon>
    </lineage>
</organism>
<feature type="region of interest" description="Disordered" evidence="6">
    <location>
        <begin position="511"/>
        <end position="532"/>
    </location>
</feature>
<reference evidence="8" key="2">
    <citation type="submission" date="2020-09" db="EMBL/GenBank/DDBJ databases">
        <authorList>
            <person name="Sun Q."/>
            <person name="Zhou Y."/>
        </authorList>
    </citation>
    <scope>NUCLEOTIDE SEQUENCE</scope>
    <source>
        <strain evidence="8">CGMCC 1.15085</strain>
    </source>
</reference>
<gene>
    <name evidence="8" type="ORF">GCM10011492_36500</name>
</gene>
<feature type="transmembrane region" description="Helical" evidence="7">
    <location>
        <begin position="146"/>
        <end position="167"/>
    </location>
</feature>
<feature type="transmembrane region" description="Helical" evidence="7">
    <location>
        <begin position="6"/>
        <end position="28"/>
    </location>
</feature>